<dbReference type="InterPro" id="IPR032299">
    <property type="entry name" value="DUF4843"/>
</dbReference>
<protein>
    <recommendedName>
        <fullName evidence="3">DUF4843 domain-containing protein</fullName>
    </recommendedName>
</protein>
<organism evidence="1 2">
    <name type="scientific">Chitinophaga ginsengisegetis</name>
    <dbReference type="NCBI Taxonomy" id="393003"/>
    <lineage>
        <taxon>Bacteria</taxon>
        <taxon>Pseudomonadati</taxon>
        <taxon>Bacteroidota</taxon>
        <taxon>Chitinophagia</taxon>
        <taxon>Chitinophagales</taxon>
        <taxon>Chitinophagaceae</taxon>
        <taxon>Chitinophaga</taxon>
    </lineage>
</organism>
<proteinExistence type="predicted"/>
<accession>A0A1T5PCA5</accession>
<dbReference type="RefSeq" id="WP_079473422.1">
    <property type="nucleotide sequence ID" value="NZ_FUZZ01000006.1"/>
</dbReference>
<evidence type="ECO:0000313" key="2">
    <source>
        <dbReference type="Proteomes" id="UP000190166"/>
    </source>
</evidence>
<gene>
    <name evidence="1" type="ORF">SAMN05660461_6179</name>
</gene>
<dbReference type="Proteomes" id="UP000190166">
    <property type="component" value="Unassembled WGS sequence"/>
</dbReference>
<evidence type="ECO:0000313" key="1">
    <source>
        <dbReference type="EMBL" id="SKD10272.1"/>
    </source>
</evidence>
<dbReference type="EMBL" id="FUZZ01000006">
    <property type="protein sequence ID" value="SKD10272.1"/>
    <property type="molecule type" value="Genomic_DNA"/>
</dbReference>
<name>A0A1T5PCA5_9BACT</name>
<reference evidence="1 2" key="1">
    <citation type="submission" date="2017-02" db="EMBL/GenBank/DDBJ databases">
        <authorList>
            <person name="Peterson S.W."/>
        </authorList>
    </citation>
    <scope>NUCLEOTIDE SEQUENCE [LARGE SCALE GENOMIC DNA]</scope>
    <source>
        <strain evidence="1 2">DSM 18108</strain>
    </source>
</reference>
<dbReference type="PROSITE" id="PS51257">
    <property type="entry name" value="PROKAR_LIPOPROTEIN"/>
    <property type="match status" value="1"/>
</dbReference>
<dbReference type="Pfam" id="PF16132">
    <property type="entry name" value="DUF4843"/>
    <property type="match status" value="1"/>
</dbReference>
<evidence type="ECO:0008006" key="3">
    <source>
        <dbReference type="Google" id="ProtNLM"/>
    </source>
</evidence>
<keyword evidence="2" id="KW-1185">Reference proteome</keyword>
<dbReference type="AlphaFoldDB" id="A0A1T5PCA5"/>
<sequence>MKQILTVALLTTLLAACKKDQYYLYNDIARLQFGPAPERIYTTSFEMADTVKPYTFYYEPATTTQDTVFFDIYAIGGVSGNDRPFILEQVTLNGEENAIPGTHYKAFSDPSLKEVYVIKAGEVHASVPVILLRDASLKTKNVKLQIQVKANDQFQPGEIRKLWRRVNFTDMLSQPAAWNASAVQYYWGKYSQVKHSFMINQTGEKWDEEFLTYVNTDYALLTFWRLKLRTLLTDYNNAHPGEPLTDETGETVVFP</sequence>
<dbReference type="STRING" id="393003.SAMN05660461_6179"/>